<evidence type="ECO:0000313" key="3">
    <source>
        <dbReference type="Proteomes" id="UP000663866"/>
    </source>
</evidence>
<sequence length="58" mass="6281">NATKCSWQLIEASLSAVLTQPTEIIIGVKTGIDRDAIMAIDDITFTPQCIKYNGTIPT</sequence>
<dbReference type="EMBL" id="CAJOBG010118587">
    <property type="protein sequence ID" value="CAF4769151.1"/>
    <property type="molecule type" value="Genomic_DNA"/>
</dbReference>
<dbReference type="EMBL" id="CAJOBG010107825">
    <property type="protein sequence ID" value="CAF4729232.1"/>
    <property type="molecule type" value="Genomic_DNA"/>
</dbReference>
<protein>
    <submittedName>
        <fullName evidence="2">Uncharacterized protein</fullName>
    </submittedName>
</protein>
<dbReference type="Proteomes" id="UP000663866">
    <property type="component" value="Unassembled WGS sequence"/>
</dbReference>
<reference evidence="2" key="1">
    <citation type="submission" date="2021-02" db="EMBL/GenBank/DDBJ databases">
        <authorList>
            <person name="Nowell W R."/>
        </authorList>
    </citation>
    <scope>NUCLEOTIDE SEQUENCE</scope>
</reference>
<feature type="non-terminal residue" evidence="2">
    <location>
        <position position="58"/>
    </location>
</feature>
<comment type="caution">
    <text evidence="2">The sequence shown here is derived from an EMBL/GenBank/DDBJ whole genome shotgun (WGS) entry which is preliminary data.</text>
</comment>
<name>A0A821MJY5_9BILA</name>
<evidence type="ECO:0000313" key="1">
    <source>
        <dbReference type="EMBL" id="CAF4729232.1"/>
    </source>
</evidence>
<dbReference type="AlphaFoldDB" id="A0A821MJY5"/>
<gene>
    <name evidence="1" type="ORF">OVN521_LOCUS49373</name>
    <name evidence="2" type="ORF">OVN521_LOCUS50766</name>
</gene>
<evidence type="ECO:0000313" key="2">
    <source>
        <dbReference type="EMBL" id="CAF4769151.1"/>
    </source>
</evidence>
<organism evidence="2 3">
    <name type="scientific">Rotaria magnacalcarata</name>
    <dbReference type="NCBI Taxonomy" id="392030"/>
    <lineage>
        <taxon>Eukaryota</taxon>
        <taxon>Metazoa</taxon>
        <taxon>Spiralia</taxon>
        <taxon>Gnathifera</taxon>
        <taxon>Rotifera</taxon>
        <taxon>Eurotatoria</taxon>
        <taxon>Bdelloidea</taxon>
        <taxon>Philodinida</taxon>
        <taxon>Philodinidae</taxon>
        <taxon>Rotaria</taxon>
    </lineage>
</organism>
<keyword evidence="3" id="KW-1185">Reference proteome</keyword>
<feature type="non-terminal residue" evidence="2">
    <location>
        <position position="1"/>
    </location>
</feature>
<accession>A0A821MJY5</accession>
<proteinExistence type="predicted"/>
<dbReference type="Gene3D" id="2.60.120.200">
    <property type="match status" value="1"/>
</dbReference>